<accession>A0AAD7BM24</accession>
<evidence type="ECO:0000313" key="4">
    <source>
        <dbReference type="Proteomes" id="UP001221142"/>
    </source>
</evidence>
<feature type="region of interest" description="Disordered" evidence="1">
    <location>
        <begin position="290"/>
        <end position="311"/>
    </location>
</feature>
<dbReference type="Proteomes" id="UP001221142">
    <property type="component" value="Unassembled WGS sequence"/>
</dbReference>
<gene>
    <name evidence="3" type="ORF">FB45DRAFT_1005477</name>
</gene>
<keyword evidence="2" id="KW-1133">Transmembrane helix</keyword>
<evidence type="ECO:0000313" key="3">
    <source>
        <dbReference type="EMBL" id="KAJ7624572.1"/>
    </source>
</evidence>
<comment type="caution">
    <text evidence="3">The sequence shown here is derived from an EMBL/GenBank/DDBJ whole genome shotgun (WGS) entry which is preliminary data.</text>
</comment>
<evidence type="ECO:0000256" key="2">
    <source>
        <dbReference type="SAM" id="Phobius"/>
    </source>
</evidence>
<keyword evidence="2" id="KW-0812">Transmembrane</keyword>
<keyword evidence="4" id="KW-1185">Reference proteome</keyword>
<keyword evidence="2" id="KW-0472">Membrane</keyword>
<dbReference type="EMBL" id="JARKIF010000013">
    <property type="protein sequence ID" value="KAJ7624572.1"/>
    <property type="molecule type" value="Genomic_DNA"/>
</dbReference>
<feature type="compositionally biased region" description="Low complexity" evidence="1">
    <location>
        <begin position="100"/>
        <end position="122"/>
    </location>
</feature>
<proteinExistence type="predicted"/>
<feature type="transmembrane region" description="Helical" evidence="2">
    <location>
        <begin position="135"/>
        <end position="155"/>
    </location>
</feature>
<name>A0AAD7BM24_9AGAR</name>
<organism evidence="3 4">
    <name type="scientific">Roridomyces roridus</name>
    <dbReference type="NCBI Taxonomy" id="1738132"/>
    <lineage>
        <taxon>Eukaryota</taxon>
        <taxon>Fungi</taxon>
        <taxon>Dikarya</taxon>
        <taxon>Basidiomycota</taxon>
        <taxon>Agaricomycotina</taxon>
        <taxon>Agaricomycetes</taxon>
        <taxon>Agaricomycetidae</taxon>
        <taxon>Agaricales</taxon>
        <taxon>Marasmiineae</taxon>
        <taxon>Mycenaceae</taxon>
        <taxon>Roridomyces</taxon>
    </lineage>
</organism>
<protein>
    <submittedName>
        <fullName evidence="3">Uncharacterized protein</fullName>
    </submittedName>
</protein>
<feature type="region of interest" description="Disordered" evidence="1">
    <location>
        <begin position="100"/>
        <end position="126"/>
    </location>
</feature>
<sequence length="311" mass="33639">MAACYVCLNEQPIDWSNYSSDSGCNPVPDSTLPASLPTGTMLIPGWVFAMVEATPTPTGFDAQAATNLVMEMSAVRASEAAVSSASGEAMSALSASAFHSSSSPSPSPIRSTVPPSTSQTSSNHPGNHTISVEDIVGILLGVIALVLLALTLLILRGRYRRRKNSGDPTPVTPFQEDERIRVEALPHPYPVLYPDTPISSDEHETTVTKVRRQYLENEIHAAREKIQHIQTIPEREWPSSFVSLLRARSTSGGREAESAASDSATVVRLREQNEIFQTRIRELEAQMTSPWALGLSDEPPPGYSEGTPTEV</sequence>
<dbReference type="AlphaFoldDB" id="A0AAD7BM24"/>
<evidence type="ECO:0000256" key="1">
    <source>
        <dbReference type="SAM" id="MobiDB-lite"/>
    </source>
</evidence>
<reference evidence="3" key="1">
    <citation type="submission" date="2023-03" db="EMBL/GenBank/DDBJ databases">
        <title>Massive genome expansion in bonnet fungi (Mycena s.s.) driven by repeated elements and novel gene families across ecological guilds.</title>
        <authorList>
            <consortium name="Lawrence Berkeley National Laboratory"/>
            <person name="Harder C.B."/>
            <person name="Miyauchi S."/>
            <person name="Viragh M."/>
            <person name="Kuo A."/>
            <person name="Thoen E."/>
            <person name="Andreopoulos B."/>
            <person name="Lu D."/>
            <person name="Skrede I."/>
            <person name="Drula E."/>
            <person name="Henrissat B."/>
            <person name="Morin E."/>
            <person name="Kohler A."/>
            <person name="Barry K."/>
            <person name="LaButti K."/>
            <person name="Morin E."/>
            <person name="Salamov A."/>
            <person name="Lipzen A."/>
            <person name="Mereny Z."/>
            <person name="Hegedus B."/>
            <person name="Baldrian P."/>
            <person name="Stursova M."/>
            <person name="Weitz H."/>
            <person name="Taylor A."/>
            <person name="Grigoriev I.V."/>
            <person name="Nagy L.G."/>
            <person name="Martin F."/>
            <person name="Kauserud H."/>
        </authorList>
    </citation>
    <scope>NUCLEOTIDE SEQUENCE</scope>
    <source>
        <strain evidence="3">9284</strain>
    </source>
</reference>